<dbReference type="GO" id="GO:0032259">
    <property type="term" value="P:methylation"/>
    <property type="evidence" value="ECO:0007669"/>
    <property type="project" value="UniProtKB-KW"/>
</dbReference>
<evidence type="ECO:0000313" key="1">
    <source>
        <dbReference type="EMBL" id="KAB1212151.1"/>
    </source>
</evidence>
<sequence length="188" mass="20867">MFFNDQASNNFNTLFNVLPEGQYFAVGVPGSFHSRLFLESSLHNVHSSYALYWLSTLLEELYDKNPPACNKGRVHSTSAPNEVAKDVDTFLNARAKELMSGGLMVMILTSISEGTPYSQIPTGIAYDMIASILLDMAIEEDQVDSFNLPFYAASHEMMAGLVERNGDFSIERLELMNPSELLEGPVDI</sequence>
<dbReference type="GO" id="GO:0008168">
    <property type="term" value="F:methyltransferase activity"/>
    <property type="evidence" value="ECO:0007669"/>
    <property type="project" value="UniProtKB-KW"/>
</dbReference>
<comment type="caution">
    <text evidence="1">The sequence shown here is derived from an EMBL/GenBank/DDBJ whole genome shotgun (WGS) entry which is preliminary data.</text>
</comment>
<organism evidence="1 2">
    <name type="scientific">Morella rubra</name>
    <name type="common">Chinese bayberry</name>
    <dbReference type="NCBI Taxonomy" id="262757"/>
    <lineage>
        <taxon>Eukaryota</taxon>
        <taxon>Viridiplantae</taxon>
        <taxon>Streptophyta</taxon>
        <taxon>Embryophyta</taxon>
        <taxon>Tracheophyta</taxon>
        <taxon>Spermatophyta</taxon>
        <taxon>Magnoliopsida</taxon>
        <taxon>eudicotyledons</taxon>
        <taxon>Gunneridae</taxon>
        <taxon>Pentapetalae</taxon>
        <taxon>rosids</taxon>
        <taxon>fabids</taxon>
        <taxon>Fagales</taxon>
        <taxon>Myricaceae</taxon>
        <taxon>Morella</taxon>
    </lineage>
</organism>
<dbReference type="EMBL" id="RXIC02000023">
    <property type="protein sequence ID" value="KAB1212151.1"/>
    <property type="molecule type" value="Genomic_DNA"/>
</dbReference>
<keyword evidence="2" id="KW-1185">Reference proteome</keyword>
<dbReference type="SUPFAM" id="SSF53335">
    <property type="entry name" value="S-adenosyl-L-methionine-dependent methyltransferases"/>
    <property type="match status" value="1"/>
</dbReference>
<accession>A0A6A1VHB5</accession>
<dbReference type="OrthoDB" id="1523883at2759"/>
<dbReference type="PANTHER" id="PTHR31009">
    <property type="entry name" value="S-ADENOSYL-L-METHIONINE:CARBOXYL METHYLTRANSFERASE FAMILY PROTEIN"/>
    <property type="match status" value="1"/>
</dbReference>
<reference evidence="1 2" key="1">
    <citation type="journal article" date="2019" name="Plant Biotechnol. J.">
        <title>The red bayberry genome and genetic basis of sex determination.</title>
        <authorList>
            <person name="Jia H.M."/>
            <person name="Jia H.J."/>
            <person name="Cai Q.L."/>
            <person name="Wang Y."/>
            <person name="Zhao H.B."/>
            <person name="Yang W.F."/>
            <person name="Wang G.Y."/>
            <person name="Li Y.H."/>
            <person name="Zhan D.L."/>
            <person name="Shen Y.T."/>
            <person name="Niu Q.F."/>
            <person name="Chang L."/>
            <person name="Qiu J."/>
            <person name="Zhao L."/>
            <person name="Xie H.B."/>
            <person name="Fu W.Y."/>
            <person name="Jin J."/>
            <person name="Li X.W."/>
            <person name="Jiao Y."/>
            <person name="Zhou C.C."/>
            <person name="Tu T."/>
            <person name="Chai C.Y."/>
            <person name="Gao J.L."/>
            <person name="Fan L.J."/>
            <person name="van de Weg E."/>
            <person name="Wang J.Y."/>
            <person name="Gao Z.S."/>
        </authorList>
    </citation>
    <scope>NUCLEOTIDE SEQUENCE [LARGE SCALE GENOMIC DNA]</scope>
    <source>
        <tissue evidence="1">Leaves</tissue>
    </source>
</reference>
<evidence type="ECO:0000313" key="2">
    <source>
        <dbReference type="Proteomes" id="UP000516437"/>
    </source>
</evidence>
<dbReference type="Gene3D" id="3.40.50.150">
    <property type="entry name" value="Vaccinia Virus protein VP39"/>
    <property type="match status" value="1"/>
</dbReference>
<protein>
    <submittedName>
        <fullName evidence="1">Putative S-adenosylmethionine-dependent methyltransferase At5g37990</fullName>
    </submittedName>
</protein>
<dbReference type="InterPro" id="IPR029063">
    <property type="entry name" value="SAM-dependent_MTases_sf"/>
</dbReference>
<dbReference type="InterPro" id="IPR005299">
    <property type="entry name" value="MeTrfase_7"/>
</dbReference>
<dbReference type="Proteomes" id="UP000516437">
    <property type="component" value="Chromosome 5"/>
</dbReference>
<dbReference type="Pfam" id="PF03492">
    <property type="entry name" value="Methyltransf_7"/>
    <property type="match status" value="1"/>
</dbReference>
<name>A0A6A1VHB5_9ROSI</name>
<dbReference type="AlphaFoldDB" id="A0A6A1VHB5"/>
<keyword evidence="1" id="KW-0808">Transferase</keyword>
<gene>
    <name evidence="1" type="ORF">CJ030_MR5G018199</name>
</gene>
<proteinExistence type="predicted"/>
<keyword evidence="1" id="KW-0489">Methyltransferase</keyword>